<dbReference type="EMBL" id="CAJEWN010001977">
    <property type="protein sequence ID" value="CAD2201225.1"/>
    <property type="molecule type" value="Genomic_DNA"/>
</dbReference>
<dbReference type="SUPFAM" id="SSF101690">
    <property type="entry name" value="PAZ domain"/>
    <property type="match status" value="1"/>
</dbReference>
<evidence type="ECO:0000313" key="1">
    <source>
        <dbReference type="EMBL" id="CAD2201225.1"/>
    </source>
</evidence>
<accession>A0A6V7XPK8</accession>
<proteinExistence type="predicted"/>
<evidence type="ECO:0000313" key="2">
    <source>
        <dbReference type="Proteomes" id="UP000580250"/>
    </source>
</evidence>
<comment type="caution">
    <text evidence="1">The sequence shown here is derived from an EMBL/GenBank/DDBJ whole genome shotgun (WGS) entry which is preliminary data.</text>
</comment>
<dbReference type="PANTHER" id="PTHR22891">
    <property type="entry name" value="EUKARYOTIC TRANSLATION INITIATION FACTOR 2C"/>
    <property type="match status" value="1"/>
</dbReference>
<reference evidence="1 2" key="1">
    <citation type="submission" date="2020-08" db="EMBL/GenBank/DDBJ databases">
        <authorList>
            <person name="Koutsovoulos G."/>
            <person name="Danchin GJ E."/>
        </authorList>
    </citation>
    <scope>NUCLEOTIDE SEQUENCE [LARGE SCALE GENOMIC DNA]</scope>
</reference>
<name>A0A6V7XPK8_MELEN</name>
<gene>
    <name evidence="1" type="ORF">MENT_LOCUS54757</name>
</gene>
<dbReference type="AlphaFoldDB" id="A0A6V7XPK8"/>
<protein>
    <submittedName>
        <fullName evidence="1">Uncharacterized protein</fullName>
    </submittedName>
</protein>
<dbReference type="InterPro" id="IPR036085">
    <property type="entry name" value="PAZ_dom_sf"/>
</dbReference>
<organism evidence="1 2">
    <name type="scientific">Meloidogyne enterolobii</name>
    <name type="common">Root-knot nematode worm</name>
    <name type="synonym">Meloidogyne mayaguensis</name>
    <dbReference type="NCBI Taxonomy" id="390850"/>
    <lineage>
        <taxon>Eukaryota</taxon>
        <taxon>Metazoa</taxon>
        <taxon>Ecdysozoa</taxon>
        <taxon>Nematoda</taxon>
        <taxon>Chromadorea</taxon>
        <taxon>Rhabditida</taxon>
        <taxon>Tylenchina</taxon>
        <taxon>Tylenchomorpha</taxon>
        <taxon>Tylenchoidea</taxon>
        <taxon>Meloidogynidae</taxon>
        <taxon>Meloidogyninae</taxon>
        <taxon>Meloidogyne</taxon>
    </lineage>
</organism>
<dbReference type="Gene3D" id="3.40.50.2300">
    <property type="match status" value="1"/>
</dbReference>
<dbReference type="Proteomes" id="UP000580250">
    <property type="component" value="Unassembled WGS sequence"/>
</dbReference>
<sequence>MSSSSNLRASNDNISSKPGLSSIFLIDVDQGKKAYRYDVEIMASDNPNKGWSLTKGSVDLNRRISSELVGIYVKKNCLLSPPNAYVYDGRSIFYSSAELQKCDAVSISYSEVSKLIQQTFDRKTKFNVILKPCQTDNRVLDLSDLSQYEGNTSLIQEDRSLRTFLELAIAQKTLESDKFISLGSGRLFKRIPDGCPYFRANHITFHSGICKGVRIVKGNNNGKVQAAVVLDAKVSAFLTSQTVEKTINDFMRYCNNQSDSMEKLFNFLRGVKVQCAYNRSRIFSIGGFGTSLYFERTIDGEICLVSLIDYFNDTKIYAGKPSEKFPVEQLIILEGQKIPQEKQSPDLVDILLRRNSIAPSERHQNIRQSGFELDLWNGKNNVLSAFSIKVQSESNDTNIDVRPLPHLLYRNNREVAPSDDKGDWSRNSGNFLVPASFPQEWLVLFDSRYRELIEDFIKRLREKCCEKGMNFGNARMFPVAQNLFDSQTKMPIATEWRNAFGHCAQEKIPFILMIDSKANDSHGLLKLFEVYRRSKSIKLITQQIHNRNC</sequence>